<dbReference type="InterPro" id="IPR011042">
    <property type="entry name" value="6-blade_b-propeller_TolB-like"/>
</dbReference>
<dbReference type="Proteomes" id="UP000816034">
    <property type="component" value="Unassembled WGS sequence"/>
</dbReference>
<evidence type="ECO:0000256" key="3">
    <source>
        <dbReference type="ARBA" id="ARBA00022741"/>
    </source>
</evidence>
<dbReference type="GeneID" id="68096603"/>
<dbReference type="GO" id="GO:0005524">
    <property type="term" value="F:ATP binding"/>
    <property type="evidence" value="ECO:0007669"/>
    <property type="project" value="UniProtKB-UniRule"/>
</dbReference>
<evidence type="ECO:0000256" key="5">
    <source>
        <dbReference type="ARBA" id="ARBA00022840"/>
    </source>
</evidence>
<proteinExistence type="inferred from homology"/>
<evidence type="ECO:0000256" key="1">
    <source>
        <dbReference type="ARBA" id="ARBA00022679"/>
    </source>
</evidence>
<dbReference type="PROSITE" id="PS00108">
    <property type="entry name" value="PROTEIN_KINASE_ST"/>
    <property type="match status" value="1"/>
</dbReference>
<dbReference type="PROSITE" id="PS01186">
    <property type="entry name" value="EGF_2"/>
    <property type="match status" value="1"/>
</dbReference>
<dbReference type="AlphaFoldDB" id="A0AA88KJQ3"/>
<dbReference type="EMBL" id="PYSW02000020">
    <property type="protein sequence ID" value="KAG2383477.1"/>
    <property type="molecule type" value="Genomic_DNA"/>
</dbReference>
<evidence type="ECO:0000313" key="16">
    <source>
        <dbReference type="EMBL" id="KAG2383477.1"/>
    </source>
</evidence>
<feature type="region of interest" description="Disordered" evidence="13">
    <location>
        <begin position="494"/>
        <end position="520"/>
    </location>
</feature>
<comment type="caution">
    <text evidence="16">The sequence shown here is derived from an EMBL/GenBank/DDBJ whole genome shotgun (WGS) entry which is preliminary data.</text>
</comment>
<dbReference type="SUPFAM" id="SSF101898">
    <property type="entry name" value="NHL repeat"/>
    <property type="match status" value="1"/>
</dbReference>
<keyword evidence="5 12" id="KW-0067">ATP-binding</keyword>
<dbReference type="Gene3D" id="2.120.10.30">
    <property type="entry name" value="TolB, C-terminal domain"/>
    <property type="match status" value="3"/>
</dbReference>
<dbReference type="SUPFAM" id="SSF56112">
    <property type="entry name" value="Protein kinase-like (PK-like)"/>
    <property type="match status" value="1"/>
</dbReference>
<dbReference type="PANTHER" id="PTHR48013:SF9">
    <property type="entry name" value="DUAL SPECIFICITY MITOGEN-ACTIVATED PROTEIN KINASE KINASE 5"/>
    <property type="match status" value="1"/>
</dbReference>
<name>A0AA88KJQ3_NAELO</name>
<evidence type="ECO:0000313" key="17">
    <source>
        <dbReference type="Proteomes" id="UP000816034"/>
    </source>
</evidence>
<comment type="catalytic activity">
    <reaction evidence="8">
        <text>L-seryl-[protein] + ATP = O-phospho-L-seryl-[protein] + ADP + H(+)</text>
        <dbReference type="Rhea" id="RHEA:17989"/>
        <dbReference type="Rhea" id="RHEA-COMP:9863"/>
        <dbReference type="Rhea" id="RHEA-COMP:11604"/>
        <dbReference type="ChEBI" id="CHEBI:15378"/>
        <dbReference type="ChEBI" id="CHEBI:29999"/>
        <dbReference type="ChEBI" id="CHEBI:30616"/>
        <dbReference type="ChEBI" id="CHEBI:83421"/>
        <dbReference type="ChEBI" id="CHEBI:456216"/>
        <dbReference type="EC" id="2.7.12.2"/>
    </reaction>
</comment>
<evidence type="ECO:0000256" key="10">
    <source>
        <dbReference type="ARBA" id="ARBA00051693"/>
    </source>
</evidence>
<protein>
    <recommendedName>
        <fullName evidence="7">mitogen-activated protein kinase kinase</fullName>
        <ecNumber evidence="7">2.7.12.2</ecNumber>
    </recommendedName>
</protein>
<dbReference type="Pfam" id="PF00069">
    <property type="entry name" value="Pkinase"/>
    <property type="match status" value="1"/>
</dbReference>
<keyword evidence="3 12" id="KW-0547">Nucleotide-binding</keyword>
<feature type="region of interest" description="Disordered" evidence="13">
    <location>
        <begin position="545"/>
        <end position="567"/>
    </location>
</feature>
<evidence type="ECO:0000256" key="7">
    <source>
        <dbReference type="ARBA" id="ARBA00038999"/>
    </source>
</evidence>
<keyword evidence="4" id="KW-0418">Kinase</keyword>
<dbReference type="InterPro" id="IPR001258">
    <property type="entry name" value="NHL_repeat"/>
</dbReference>
<feature type="transmembrane region" description="Helical" evidence="14">
    <location>
        <begin position="455"/>
        <end position="486"/>
    </location>
</feature>
<evidence type="ECO:0000256" key="6">
    <source>
        <dbReference type="ARBA" id="ARBA00038035"/>
    </source>
</evidence>
<dbReference type="InterPro" id="IPR000742">
    <property type="entry name" value="EGF"/>
</dbReference>
<sequence>MSLRSSYPQGRHGHHLFILLLYSNLILYLLSLFFSQVHASSSASVRFHLKTVAGIAQSQGYTELYISDSANYRIRKVNLNTGIMTSVVGDGTPGFVGENSMATKSKINHSIGLFWSNGWLYIADTNNHRIRVVNNVGAISTLVGTGVKGYNGEWTVPSNTQTEYPVSVHIHGNDVYYSENGRIRKIVNGLSTASSNSAYVLTLAGNGTNGYNGDDIPATSALVNAPHGIFVTSNGEVLFADRLNHRIRKITTDAKMVTIAGTGSPSYNGNGLLATNTNLNSPEGVLMLDNNEILVADTGNHCIRKISTDGVMKIIAGVCGNAGYNGDDIFDGMTGFLNLPTSLTFSKNSGIYVSESNNHIIRRLVPYCDSGYILSSDLLSCVENKTCFGILAESGTACSSKGFCTGQDSCSCYSGWFGQTCAYNYQCSGIAPDNATVCNRRGRLSTTTSSPSSTWNAIIIAVVVGVIVCLVATCICAISLCVICRIKKSRNRRGRRRFGHEERNEHMERKPSIADEDPPQLILGTNVKTNDQDIEANHVVVTFHSTPSGMTPNSSPPTTTTSSYLPLQSGSYTPSTTIESYSLYVPSEVGNTDSQQQHSITTGHSLTVMASNQGYDKFTSKDHTYRVVKLLGKGGFGSCYLCENIQTLEQIAVKVVQATDDNYASICSEFSKCLAFQHPRLVKSIEYLAGVDRNSICLAMKYYRYGDLEHVVKNVMNASPPSDAILISLINQIGEGLQYLHDVQRVIHRDIKPKNIMVDEFDEFNHSIQVVIGDFGVSKQANAAHTYAGTFYYVSPEIYLGKACTFATDIFSLGVMLYAVITGEMNCEHVSITQRLLDVGEKAYEEIENKVNGKQVNPEIVNLVMRMLARDPEKRPLAKELVDFNIFQSV</sequence>
<dbReference type="SMART" id="SM00220">
    <property type="entry name" value="S_TKc"/>
    <property type="match status" value="1"/>
</dbReference>
<keyword evidence="14" id="KW-0472">Membrane</keyword>
<dbReference type="Pfam" id="PF01436">
    <property type="entry name" value="NHL"/>
    <property type="match status" value="1"/>
</dbReference>
<dbReference type="PROSITE" id="PS51125">
    <property type="entry name" value="NHL"/>
    <property type="match status" value="1"/>
</dbReference>
<dbReference type="InterPro" id="IPR017441">
    <property type="entry name" value="Protein_kinase_ATP_BS"/>
</dbReference>
<dbReference type="GO" id="GO:0004708">
    <property type="term" value="F:MAP kinase kinase activity"/>
    <property type="evidence" value="ECO:0007669"/>
    <property type="project" value="UniProtKB-EC"/>
</dbReference>
<comment type="catalytic activity">
    <reaction evidence="10">
        <text>L-tyrosyl-[protein] + ATP = O-phospho-L-tyrosyl-[protein] + ADP + H(+)</text>
        <dbReference type="Rhea" id="RHEA:10596"/>
        <dbReference type="Rhea" id="RHEA-COMP:10136"/>
        <dbReference type="Rhea" id="RHEA-COMP:20101"/>
        <dbReference type="ChEBI" id="CHEBI:15378"/>
        <dbReference type="ChEBI" id="CHEBI:30616"/>
        <dbReference type="ChEBI" id="CHEBI:46858"/>
        <dbReference type="ChEBI" id="CHEBI:61978"/>
        <dbReference type="ChEBI" id="CHEBI:456216"/>
        <dbReference type="EC" id="2.7.12.2"/>
    </reaction>
</comment>
<evidence type="ECO:0000256" key="4">
    <source>
        <dbReference type="ARBA" id="ARBA00022777"/>
    </source>
</evidence>
<keyword evidence="17" id="KW-1185">Reference proteome</keyword>
<evidence type="ECO:0000259" key="15">
    <source>
        <dbReference type="PROSITE" id="PS50011"/>
    </source>
</evidence>
<dbReference type="InterPro" id="IPR000719">
    <property type="entry name" value="Prot_kinase_dom"/>
</dbReference>
<dbReference type="PROSITE" id="PS00107">
    <property type="entry name" value="PROTEIN_KINASE_ATP"/>
    <property type="match status" value="1"/>
</dbReference>
<feature type="compositionally biased region" description="Low complexity" evidence="13">
    <location>
        <begin position="545"/>
        <end position="563"/>
    </location>
</feature>
<feature type="repeat" description="NHL" evidence="11">
    <location>
        <begin position="274"/>
        <end position="309"/>
    </location>
</feature>
<reference evidence="16 17" key="1">
    <citation type="journal article" date="2018" name="BMC Genomics">
        <title>The genome of Naegleria lovaniensis, the basis for a comparative approach to unravel pathogenicity factors of the human pathogenic amoeba N. fowleri.</title>
        <authorList>
            <person name="Liechti N."/>
            <person name="Schurch N."/>
            <person name="Bruggmann R."/>
            <person name="Wittwer M."/>
        </authorList>
    </citation>
    <scope>NUCLEOTIDE SEQUENCE [LARGE SCALE GENOMIC DNA]</scope>
    <source>
        <strain evidence="16 17">ATCC 30569</strain>
    </source>
</reference>
<evidence type="ECO:0000256" key="8">
    <source>
        <dbReference type="ARBA" id="ARBA00049014"/>
    </source>
</evidence>
<dbReference type="PANTHER" id="PTHR48013">
    <property type="entry name" value="DUAL SPECIFICITY MITOGEN-ACTIVATED PROTEIN KINASE KINASE 5-RELATED"/>
    <property type="match status" value="1"/>
</dbReference>
<keyword evidence="14" id="KW-1133">Transmembrane helix</keyword>
<evidence type="ECO:0000256" key="9">
    <source>
        <dbReference type="ARBA" id="ARBA00049299"/>
    </source>
</evidence>
<evidence type="ECO:0000256" key="11">
    <source>
        <dbReference type="PROSITE-ProRule" id="PRU00504"/>
    </source>
</evidence>
<evidence type="ECO:0000256" key="14">
    <source>
        <dbReference type="SAM" id="Phobius"/>
    </source>
</evidence>
<evidence type="ECO:0000256" key="2">
    <source>
        <dbReference type="ARBA" id="ARBA00022737"/>
    </source>
</evidence>
<evidence type="ECO:0000256" key="13">
    <source>
        <dbReference type="SAM" id="MobiDB-lite"/>
    </source>
</evidence>
<dbReference type="PROSITE" id="PS50011">
    <property type="entry name" value="PROTEIN_KINASE_DOM"/>
    <property type="match status" value="1"/>
</dbReference>
<dbReference type="RefSeq" id="XP_044549156.1">
    <property type="nucleotide sequence ID" value="XM_044693755.1"/>
</dbReference>
<accession>A0AA88KJQ3</accession>
<dbReference type="InterPro" id="IPR008271">
    <property type="entry name" value="Ser/Thr_kinase_AS"/>
</dbReference>
<keyword evidence="2" id="KW-0677">Repeat</keyword>
<dbReference type="Gene3D" id="1.10.510.10">
    <property type="entry name" value="Transferase(Phosphotransferase) domain 1"/>
    <property type="match status" value="1"/>
</dbReference>
<dbReference type="PROSITE" id="PS00022">
    <property type="entry name" value="EGF_1"/>
    <property type="match status" value="1"/>
</dbReference>
<comment type="similarity">
    <text evidence="6">Belongs to the protein kinase superfamily. STE Ser/Thr protein kinase family. MAP kinase kinase subfamily.</text>
</comment>
<dbReference type="CDD" id="cd14014">
    <property type="entry name" value="STKc_PknB_like"/>
    <property type="match status" value="1"/>
</dbReference>
<dbReference type="Gene3D" id="2.10.25.10">
    <property type="entry name" value="Laminin"/>
    <property type="match status" value="1"/>
</dbReference>
<dbReference type="EC" id="2.7.12.2" evidence="7"/>
<feature type="domain" description="Protein kinase" evidence="15">
    <location>
        <begin position="625"/>
        <end position="888"/>
    </location>
</feature>
<keyword evidence="14" id="KW-0812">Transmembrane</keyword>
<keyword evidence="1" id="KW-0808">Transferase</keyword>
<gene>
    <name evidence="16" type="ORF">C9374_004148</name>
</gene>
<comment type="catalytic activity">
    <reaction evidence="9">
        <text>L-threonyl-[protein] + ATP = O-phospho-L-threonyl-[protein] + ADP + H(+)</text>
        <dbReference type="Rhea" id="RHEA:46608"/>
        <dbReference type="Rhea" id="RHEA-COMP:11060"/>
        <dbReference type="Rhea" id="RHEA-COMP:11605"/>
        <dbReference type="ChEBI" id="CHEBI:15378"/>
        <dbReference type="ChEBI" id="CHEBI:30013"/>
        <dbReference type="ChEBI" id="CHEBI:30616"/>
        <dbReference type="ChEBI" id="CHEBI:61977"/>
        <dbReference type="ChEBI" id="CHEBI:456216"/>
        <dbReference type="EC" id="2.7.12.2"/>
    </reaction>
</comment>
<feature type="compositionally biased region" description="Basic and acidic residues" evidence="13">
    <location>
        <begin position="499"/>
        <end position="513"/>
    </location>
</feature>
<organism evidence="16 17">
    <name type="scientific">Naegleria lovaniensis</name>
    <name type="common">Amoeba</name>
    <dbReference type="NCBI Taxonomy" id="51637"/>
    <lineage>
        <taxon>Eukaryota</taxon>
        <taxon>Discoba</taxon>
        <taxon>Heterolobosea</taxon>
        <taxon>Tetramitia</taxon>
        <taxon>Eutetramitia</taxon>
        <taxon>Vahlkampfiidae</taxon>
        <taxon>Naegleria</taxon>
    </lineage>
</organism>
<dbReference type="InterPro" id="IPR011009">
    <property type="entry name" value="Kinase-like_dom_sf"/>
</dbReference>
<evidence type="ECO:0000256" key="12">
    <source>
        <dbReference type="PROSITE-ProRule" id="PRU10141"/>
    </source>
</evidence>
<feature type="binding site" evidence="12">
    <location>
        <position position="654"/>
    </location>
    <ligand>
        <name>ATP</name>
        <dbReference type="ChEBI" id="CHEBI:30616"/>
    </ligand>
</feature>